<evidence type="ECO:0000313" key="3">
    <source>
        <dbReference type="EMBL" id="ELR72575.1"/>
    </source>
</evidence>
<evidence type="ECO:0000256" key="2">
    <source>
        <dbReference type="SAM" id="MobiDB-lite"/>
    </source>
</evidence>
<dbReference type="RefSeq" id="WP_009578625.1">
    <property type="nucleotide sequence ID" value="NZ_AMZN01000015.1"/>
</dbReference>
<keyword evidence="4" id="KW-1185">Reference proteome</keyword>
<evidence type="ECO:0008006" key="5">
    <source>
        <dbReference type="Google" id="ProtNLM"/>
    </source>
</evidence>
<organism evidence="3 4">
    <name type="scientific">Fulvivirga imtechensis AK7</name>
    <dbReference type="NCBI Taxonomy" id="1237149"/>
    <lineage>
        <taxon>Bacteria</taxon>
        <taxon>Pseudomonadati</taxon>
        <taxon>Bacteroidota</taxon>
        <taxon>Cytophagia</taxon>
        <taxon>Cytophagales</taxon>
        <taxon>Fulvivirgaceae</taxon>
        <taxon>Fulvivirga</taxon>
    </lineage>
</organism>
<dbReference type="Proteomes" id="UP000011135">
    <property type="component" value="Unassembled WGS sequence"/>
</dbReference>
<name>L8JUV1_9BACT</name>
<dbReference type="InterPro" id="IPR007607">
    <property type="entry name" value="BacA/B"/>
</dbReference>
<reference evidence="3 4" key="1">
    <citation type="submission" date="2012-12" db="EMBL/GenBank/DDBJ databases">
        <title>Genome assembly of Fulvivirga imtechensis AK7.</title>
        <authorList>
            <person name="Nupur N."/>
            <person name="Khatri I."/>
            <person name="Kumar R."/>
            <person name="Subramanian S."/>
            <person name="Pinnaka A."/>
        </authorList>
    </citation>
    <scope>NUCLEOTIDE SEQUENCE [LARGE SCALE GENOMIC DNA]</scope>
    <source>
        <strain evidence="3 4">AK7</strain>
    </source>
</reference>
<dbReference type="OrthoDB" id="5432602at2"/>
<sequence length="152" mass="16392">MFKNPKEEKVSQDFVNSNNIIGKGSTFTGNIDTYGNLRVEGRIIGNVRSKSKIAVGQSAYIEGNILAQVSEIEGEVKGSVEVTDMLILKPTCVISGDIIANKLVVEAGAKFEGQCKMGGAAKKIDFDLKVDEKEKARENTPKEEKSIPKATG</sequence>
<protein>
    <recommendedName>
        <fullName evidence="5">Integral membrane protein CcmA involved in cell shape determination</fullName>
    </recommendedName>
</protein>
<evidence type="ECO:0000256" key="1">
    <source>
        <dbReference type="ARBA" id="ARBA00044755"/>
    </source>
</evidence>
<comment type="similarity">
    <text evidence="1">Belongs to the bactofilin family.</text>
</comment>
<dbReference type="STRING" id="1237149.C900_00954"/>
<comment type="caution">
    <text evidence="3">The sequence shown here is derived from an EMBL/GenBank/DDBJ whole genome shotgun (WGS) entry which is preliminary data.</text>
</comment>
<dbReference type="PANTHER" id="PTHR35024:SF4">
    <property type="entry name" value="POLYMER-FORMING CYTOSKELETAL PROTEIN"/>
    <property type="match status" value="1"/>
</dbReference>
<dbReference type="EMBL" id="AMZN01000015">
    <property type="protein sequence ID" value="ELR72575.1"/>
    <property type="molecule type" value="Genomic_DNA"/>
</dbReference>
<dbReference type="AlphaFoldDB" id="L8JUV1"/>
<gene>
    <name evidence="3" type="ORF">C900_00954</name>
</gene>
<evidence type="ECO:0000313" key="4">
    <source>
        <dbReference type="Proteomes" id="UP000011135"/>
    </source>
</evidence>
<accession>L8JUV1</accession>
<dbReference type="PANTHER" id="PTHR35024">
    <property type="entry name" value="HYPOTHETICAL CYTOSOLIC PROTEIN"/>
    <property type="match status" value="1"/>
</dbReference>
<dbReference type="eggNOG" id="COG1664">
    <property type="taxonomic scope" value="Bacteria"/>
</dbReference>
<feature type="region of interest" description="Disordered" evidence="2">
    <location>
        <begin position="132"/>
        <end position="152"/>
    </location>
</feature>
<proteinExistence type="inferred from homology"/>
<dbReference type="Pfam" id="PF04519">
    <property type="entry name" value="Bactofilin"/>
    <property type="match status" value="1"/>
</dbReference>